<reference evidence="1 2" key="1">
    <citation type="submission" date="2020-02" db="EMBL/GenBank/DDBJ databases">
        <title>Aliifodinibius halophilus 2W32, complete genome.</title>
        <authorList>
            <person name="Li Y."/>
            <person name="Wu S."/>
        </authorList>
    </citation>
    <scope>NUCLEOTIDE SEQUENCE [LARGE SCALE GENOMIC DNA]</scope>
    <source>
        <strain evidence="1 2">2W32</strain>
    </source>
</reference>
<evidence type="ECO:0000313" key="1">
    <source>
        <dbReference type="EMBL" id="NGP88706.1"/>
    </source>
</evidence>
<dbReference type="EMBL" id="JAALLS010000011">
    <property type="protein sequence ID" value="NGP88706.1"/>
    <property type="molecule type" value="Genomic_DNA"/>
</dbReference>
<dbReference type="Proteomes" id="UP000479132">
    <property type="component" value="Unassembled WGS sequence"/>
</dbReference>
<accession>A0A6M1SZL0</accession>
<dbReference type="AlphaFoldDB" id="A0A6M1SZL0"/>
<gene>
    <name evidence="1" type="ORF">G3569_10090</name>
</gene>
<organism evidence="1 2">
    <name type="scientific">Fodinibius halophilus</name>
    <dbReference type="NCBI Taxonomy" id="1736908"/>
    <lineage>
        <taxon>Bacteria</taxon>
        <taxon>Pseudomonadati</taxon>
        <taxon>Balneolota</taxon>
        <taxon>Balneolia</taxon>
        <taxon>Balneolales</taxon>
        <taxon>Balneolaceae</taxon>
        <taxon>Fodinibius</taxon>
    </lineage>
</organism>
<proteinExistence type="predicted"/>
<name>A0A6M1SZL0_9BACT</name>
<evidence type="ECO:0000313" key="2">
    <source>
        <dbReference type="Proteomes" id="UP000479132"/>
    </source>
</evidence>
<keyword evidence="2" id="KW-1185">Reference proteome</keyword>
<sequence>MTFYSSSAGPPINGWLKAKGEGIYLILLFENEENGGAAYIVSLPKITQENSFKFYANLLGESLWQAWSDRANNLLPSTKPNMKKQF</sequence>
<protein>
    <submittedName>
        <fullName evidence="1">Uncharacterized protein</fullName>
    </submittedName>
</protein>
<comment type="caution">
    <text evidence="1">The sequence shown here is derived from an EMBL/GenBank/DDBJ whole genome shotgun (WGS) entry which is preliminary data.</text>
</comment>